<dbReference type="GO" id="GO:0008146">
    <property type="term" value="F:sulfotransferase activity"/>
    <property type="evidence" value="ECO:0007669"/>
    <property type="project" value="InterPro"/>
</dbReference>
<evidence type="ECO:0000259" key="3">
    <source>
        <dbReference type="Pfam" id="PF00685"/>
    </source>
</evidence>
<accession>A0AAN9XYP2</accession>
<dbReference type="EMBL" id="JBBCAQ010000036">
    <property type="protein sequence ID" value="KAK7575716.1"/>
    <property type="molecule type" value="Genomic_DNA"/>
</dbReference>
<evidence type="ECO:0000256" key="2">
    <source>
        <dbReference type="ARBA" id="ARBA00022679"/>
    </source>
</evidence>
<dbReference type="InterPro" id="IPR027417">
    <property type="entry name" value="P-loop_NTPase"/>
</dbReference>
<dbReference type="AlphaFoldDB" id="A0AAN9XYP2"/>
<keyword evidence="2" id="KW-0808">Transferase</keyword>
<feature type="domain" description="Sulfotransferase" evidence="3">
    <location>
        <begin position="54"/>
        <end position="313"/>
    </location>
</feature>
<reference evidence="4 5" key="1">
    <citation type="submission" date="2024-03" db="EMBL/GenBank/DDBJ databases">
        <title>Adaptation during the transition from Ophiocordyceps entomopathogen to insect associate is accompanied by gene loss and intensified selection.</title>
        <authorList>
            <person name="Ward C.M."/>
            <person name="Onetto C.A."/>
            <person name="Borneman A.R."/>
        </authorList>
    </citation>
    <scope>NUCLEOTIDE SEQUENCE [LARGE SCALE GENOMIC DNA]</scope>
    <source>
        <strain evidence="4">AWRI1</strain>
        <tissue evidence="4">Single Adult Female</tissue>
    </source>
</reference>
<dbReference type="Gene3D" id="3.40.50.300">
    <property type="entry name" value="P-loop containing nucleotide triphosphate hydrolases"/>
    <property type="match status" value="1"/>
</dbReference>
<name>A0AAN9XYP2_9HEMI</name>
<evidence type="ECO:0000313" key="5">
    <source>
        <dbReference type="Proteomes" id="UP001367676"/>
    </source>
</evidence>
<proteinExistence type="inferred from homology"/>
<dbReference type="PANTHER" id="PTHR11783">
    <property type="entry name" value="SULFOTRANSFERASE SULT"/>
    <property type="match status" value="1"/>
</dbReference>
<sequence>MSIKYSEVDSEYREKIDKLFGVANCFIEVDPGKFLIPPKFKELGERILGLEVRPNDVWLASYPRTGSTWTQEIVWCLTNNLDYDGAKLLSQMRAPIVELTAHVGNDQGDWEKIRPNSVDQVENLPSPRCIRTHLPWDLLPLHINTVKPKIIYVARNPKDCCVSYYHLCRLLYYFNGTFEDFCELFLHGKVAVGNMWEHVKEYWQRRSESNMLFLKYEDMIRNPLESVRTISEYLGKDYSNEELRQLVDHTSFSKMRNNSALNLEPIINQMYDSEKKRPDVKVIRKGQVGDWRNYMSNEMADKFDELSREKWSNIGLTFDD</sequence>
<dbReference type="InterPro" id="IPR000863">
    <property type="entry name" value="Sulfotransferase_dom"/>
</dbReference>
<keyword evidence="5" id="KW-1185">Reference proteome</keyword>
<protein>
    <recommendedName>
        <fullName evidence="3">Sulfotransferase domain-containing protein</fullName>
    </recommendedName>
</protein>
<evidence type="ECO:0000313" key="4">
    <source>
        <dbReference type="EMBL" id="KAK7575716.1"/>
    </source>
</evidence>
<organism evidence="4 5">
    <name type="scientific">Parthenolecanium corni</name>
    <dbReference type="NCBI Taxonomy" id="536013"/>
    <lineage>
        <taxon>Eukaryota</taxon>
        <taxon>Metazoa</taxon>
        <taxon>Ecdysozoa</taxon>
        <taxon>Arthropoda</taxon>
        <taxon>Hexapoda</taxon>
        <taxon>Insecta</taxon>
        <taxon>Pterygota</taxon>
        <taxon>Neoptera</taxon>
        <taxon>Paraneoptera</taxon>
        <taxon>Hemiptera</taxon>
        <taxon>Sternorrhyncha</taxon>
        <taxon>Coccoidea</taxon>
        <taxon>Coccidae</taxon>
        <taxon>Parthenolecanium</taxon>
    </lineage>
</organism>
<comment type="similarity">
    <text evidence="1">Belongs to the sulfotransferase 1 family.</text>
</comment>
<dbReference type="SUPFAM" id="SSF52540">
    <property type="entry name" value="P-loop containing nucleoside triphosphate hydrolases"/>
    <property type="match status" value="1"/>
</dbReference>
<dbReference type="Pfam" id="PF00685">
    <property type="entry name" value="Sulfotransfer_1"/>
    <property type="match status" value="1"/>
</dbReference>
<evidence type="ECO:0000256" key="1">
    <source>
        <dbReference type="ARBA" id="ARBA00005771"/>
    </source>
</evidence>
<gene>
    <name evidence="4" type="ORF">V9T40_012002</name>
</gene>
<dbReference type="Proteomes" id="UP001367676">
    <property type="component" value="Unassembled WGS sequence"/>
</dbReference>
<comment type="caution">
    <text evidence="4">The sequence shown here is derived from an EMBL/GenBank/DDBJ whole genome shotgun (WGS) entry which is preliminary data.</text>
</comment>